<organism evidence="1 2">
    <name type="scientific">Tachysurus vachellii</name>
    <name type="common">Darkbarbel catfish</name>
    <name type="synonym">Pelteobagrus vachellii</name>
    <dbReference type="NCBI Taxonomy" id="175792"/>
    <lineage>
        <taxon>Eukaryota</taxon>
        <taxon>Metazoa</taxon>
        <taxon>Chordata</taxon>
        <taxon>Craniata</taxon>
        <taxon>Vertebrata</taxon>
        <taxon>Euteleostomi</taxon>
        <taxon>Actinopterygii</taxon>
        <taxon>Neopterygii</taxon>
        <taxon>Teleostei</taxon>
        <taxon>Ostariophysi</taxon>
        <taxon>Siluriformes</taxon>
        <taxon>Bagridae</taxon>
        <taxon>Tachysurus</taxon>
    </lineage>
</organism>
<proteinExistence type="predicted"/>
<dbReference type="Proteomes" id="UP001187315">
    <property type="component" value="Unassembled WGS sequence"/>
</dbReference>
<protein>
    <submittedName>
        <fullName evidence="1">Uncharacterized protein</fullName>
    </submittedName>
</protein>
<dbReference type="EMBL" id="JAVHJS010000015">
    <property type="protein sequence ID" value="KAK2834269.1"/>
    <property type="molecule type" value="Genomic_DNA"/>
</dbReference>
<gene>
    <name evidence="1" type="ORF">Q7C36_014970</name>
</gene>
<comment type="caution">
    <text evidence="1">The sequence shown here is derived from an EMBL/GenBank/DDBJ whole genome shotgun (WGS) entry which is preliminary data.</text>
</comment>
<keyword evidence="2" id="KW-1185">Reference proteome</keyword>
<evidence type="ECO:0000313" key="2">
    <source>
        <dbReference type="Proteomes" id="UP001187315"/>
    </source>
</evidence>
<dbReference type="AlphaFoldDB" id="A0AA88SEL5"/>
<evidence type="ECO:0000313" key="1">
    <source>
        <dbReference type="EMBL" id="KAK2834269.1"/>
    </source>
</evidence>
<reference evidence="1" key="1">
    <citation type="submission" date="2023-08" db="EMBL/GenBank/DDBJ databases">
        <title>Pelteobagrus vachellii genome.</title>
        <authorList>
            <person name="Liu H."/>
        </authorList>
    </citation>
    <scope>NUCLEOTIDE SEQUENCE</scope>
    <source>
        <strain evidence="1">PRFRI_2022a</strain>
        <tissue evidence="1">Muscle</tissue>
    </source>
</reference>
<sequence>MSTEELQNLLLGLKPHNLNTKSADQYKCGDLRCLSALSNSKMYLWHIKDEDQNSSKKQCLKAFYTKDYDDFSIHFLYHLSETGFSGEPGAYYRGHVHTVVDTLYRVPNNCKAHQTHYKQFRKLLNLENS</sequence>
<name>A0AA88SEL5_TACVA</name>
<accession>A0AA88SEL5</accession>